<comment type="pathway">
    <text evidence="1">Nucleotide-sugar biosynthesis; GDP-alpha-D-mannose biosynthesis; GDP-alpha-D-mannose from alpha-D-mannose 1-phosphate (GTP route): step 1/1.</text>
</comment>
<dbReference type="Gene3D" id="3.90.550.10">
    <property type="entry name" value="Spore Coat Polysaccharide Biosynthesis Protein SpsA, Chain A"/>
    <property type="match status" value="1"/>
</dbReference>
<evidence type="ECO:0000256" key="8">
    <source>
        <dbReference type="ARBA" id="ARBA00047343"/>
    </source>
</evidence>
<evidence type="ECO:0000256" key="6">
    <source>
        <dbReference type="ARBA" id="ARBA00030179"/>
    </source>
</evidence>
<feature type="domain" description="Mannose-1-phosphate guanyltransferase C-terminal" evidence="10">
    <location>
        <begin position="318"/>
        <end position="445"/>
    </location>
</feature>
<evidence type="ECO:0000259" key="10">
    <source>
        <dbReference type="Pfam" id="PF25087"/>
    </source>
</evidence>
<dbReference type="EMBL" id="PXXK01000181">
    <property type="protein sequence ID" value="RFN49246.1"/>
    <property type="molecule type" value="Genomic_DNA"/>
</dbReference>
<comment type="catalytic activity">
    <reaction evidence="8">
        <text>alpha-D-mannose 1-phosphate + GTP + H(+) = GDP-alpha-D-mannose + diphosphate</text>
        <dbReference type="Rhea" id="RHEA:15229"/>
        <dbReference type="ChEBI" id="CHEBI:15378"/>
        <dbReference type="ChEBI" id="CHEBI:33019"/>
        <dbReference type="ChEBI" id="CHEBI:37565"/>
        <dbReference type="ChEBI" id="CHEBI:57527"/>
        <dbReference type="ChEBI" id="CHEBI:58409"/>
        <dbReference type="EC" id="2.7.7.13"/>
    </reaction>
</comment>
<dbReference type="AlphaFoldDB" id="A0A395MMS7"/>
<dbReference type="InterPro" id="IPR011004">
    <property type="entry name" value="Trimer_LpxA-like_sf"/>
</dbReference>
<comment type="caution">
    <text evidence="11">The sequence shown here is derived from an EMBL/GenBank/DDBJ whole genome shotgun (WGS) entry which is preliminary data.</text>
</comment>
<organism evidence="11 12">
    <name type="scientific">Fusarium flagelliforme</name>
    <dbReference type="NCBI Taxonomy" id="2675880"/>
    <lineage>
        <taxon>Eukaryota</taxon>
        <taxon>Fungi</taxon>
        <taxon>Dikarya</taxon>
        <taxon>Ascomycota</taxon>
        <taxon>Pezizomycotina</taxon>
        <taxon>Sordariomycetes</taxon>
        <taxon>Hypocreomycetidae</taxon>
        <taxon>Hypocreales</taxon>
        <taxon>Nectriaceae</taxon>
        <taxon>Fusarium</taxon>
        <taxon>Fusarium incarnatum-equiseti species complex</taxon>
    </lineage>
</organism>
<evidence type="ECO:0000259" key="9">
    <source>
        <dbReference type="Pfam" id="PF00483"/>
    </source>
</evidence>
<dbReference type="Proteomes" id="UP000265631">
    <property type="component" value="Unassembled WGS sequence"/>
</dbReference>
<evidence type="ECO:0000313" key="11">
    <source>
        <dbReference type="EMBL" id="RFN49246.1"/>
    </source>
</evidence>
<dbReference type="OrthoDB" id="285674at2759"/>
<dbReference type="SUPFAM" id="SSF51161">
    <property type="entry name" value="Trimeric LpxA-like enzymes"/>
    <property type="match status" value="1"/>
</dbReference>
<protein>
    <recommendedName>
        <fullName evidence="4">Mannose-1-phosphate guanyltransferase</fullName>
        <ecNumber evidence="3">2.7.7.13</ecNumber>
    </recommendedName>
    <alternativeName>
        <fullName evidence="7">GDP-mannose pyrophosphorylase</fullName>
    </alternativeName>
    <alternativeName>
        <fullName evidence="6">GTP-mannose-1-phosphate guanylyltransferase</fullName>
    </alternativeName>
</protein>
<sequence length="448" mass="49658">MSLHVPMAHRSRDQGGATKAVILVGGPSRGTRFRPLSLDVPKPLFEVAGHPIIWHCLSSIARVPNKQIQEVYIIGYYDESVFRDFIRDSAKEFPDITIKYLREYESLGTAGGLYHFRDAILKGRPERLFVLNADVCCSFPLEEMLKLFNDKDAEAVILGTRVSDEAATNFGCIVSDSHTRRVLHYVEKPEGRISNLINCGVYLFSTEAIFPSIRSAIKRRLDRPSRLVSYPSSDNLENSYIAPNDDDEDEEKKREVIRLEQDILSDMADSKQFYVYETKDFWRQIKTAGSAVPANALYLQKAAQSEGAEELATPSANIVPPVFIHPTATVHPTAKLGPNVSIGPRVVVGAGARVKESIVLEDSEIKHDACVLYSIIGWGSRVGAWARVEGTPTPVGSHSTSIIKNGVKVQSITILGKDCGVGDEVRVQNCVCLPYKELKRDVVNEVIM</sequence>
<evidence type="ECO:0000256" key="3">
    <source>
        <dbReference type="ARBA" id="ARBA00012387"/>
    </source>
</evidence>
<comment type="function">
    <text evidence="5">Involved in cell wall synthesis where it is required for glycosylation. Involved in cell cycle progression through cell-size checkpoint.</text>
</comment>
<dbReference type="InterPro" id="IPR050486">
    <property type="entry name" value="Mannose-1P_guanyltransferase"/>
</dbReference>
<gene>
    <name evidence="11" type="ORF">FIE12Z_6467</name>
</gene>
<proteinExistence type="inferred from homology"/>
<dbReference type="InterPro" id="IPR005835">
    <property type="entry name" value="NTP_transferase_dom"/>
</dbReference>
<dbReference type="STRING" id="2594813.A0A395MMS7"/>
<reference evidence="11 12" key="1">
    <citation type="journal article" date="2018" name="PLoS Pathog.">
        <title>Evolution of structural diversity of trichothecenes, a family of toxins produced by plant pathogenic and entomopathogenic fungi.</title>
        <authorList>
            <person name="Proctor R.H."/>
            <person name="McCormick S.P."/>
            <person name="Kim H.S."/>
            <person name="Cardoza R.E."/>
            <person name="Stanley A.M."/>
            <person name="Lindo L."/>
            <person name="Kelly A."/>
            <person name="Brown D.W."/>
            <person name="Lee T."/>
            <person name="Vaughan M.M."/>
            <person name="Alexander N.J."/>
            <person name="Busman M."/>
            <person name="Gutierrez S."/>
        </authorList>
    </citation>
    <scope>NUCLEOTIDE SEQUENCE [LARGE SCALE GENOMIC DNA]</scope>
    <source>
        <strain evidence="11 12">NRRL 13405</strain>
    </source>
</reference>
<evidence type="ECO:0000313" key="12">
    <source>
        <dbReference type="Proteomes" id="UP000265631"/>
    </source>
</evidence>
<comment type="similarity">
    <text evidence="2">Belongs to the transferase hexapeptide repeat family.</text>
</comment>
<accession>A0A395MMS7</accession>
<dbReference type="Pfam" id="PF00483">
    <property type="entry name" value="NTP_transferase"/>
    <property type="match status" value="1"/>
</dbReference>
<name>A0A395MMS7_9HYPO</name>
<dbReference type="PANTHER" id="PTHR22572">
    <property type="entry name" value="SUGAR-1-PHOSPHATE GUANYL TRANSFERASE"/>
    <property type="match status" value="1"/>
</dbReference>
<keyword evidence="12" id="KW-1185">Reference proteome</keyword>
<keyword evidence="11" id="KW-0548">Nucleotidyltransferase</keyword>
<feature type="domain" description="Nucleotidyl transferase" evidence="9">
    <location>
        <begin position="19"/>
        <end position="210"/>
    </location>
</feature>
<dbReference type="InterPro" id="IPR056729">
    <property type="entry name" value="GMPPB_C"/>
</dbReference>
<dbReference type="EC" id="2.7.7.13" evidence="3"/>
<dbReference type="InterPro" id="IPR029044">
    <property type="entry name" value="Nucleotide-diphossugar_trans"/>
</dbReference>
<evidence type="ECO:0000256" key="4">
    <source>
        <dbReference type="ARBA" id="ARBA00018601"/>
    </source>
</evidence>
<dbReference type="SUPFAM" id="SSF53448">
    <property type="entry name" value="Nucleotide-diphospho-sugar transferases"/>
    <property type="match status" value="1"/>
</dbReference>
<dbReference type="GO" id="GO:0004475">
    <property type="term" value="F:mannose-1-phosphate guanylyltransferase (GTP) activity"/>
    <property type="evidence" value="ECO:0007669"/>
    <property type="project" value="UniProtKB-EC"/>
</dbReference>
<dbReference type="CDD" id="cd06428">
    <property type="entry name" value="M1P_guanylylT_A_like_N"/>
    <property type="match status" value="1"/>
</dbReference>
<evidence type="ECO:0000256" key="2">
    <source>
        <dbReference type="ARBA" id="ARBA00007274"/>
    </source>
</evidence>
<evidence type="ECO:0000256" key="7">
    <source>
        <dbReference type="ARBA" id="ARBA00031190"/>
    </source>
</evidence>
<keyword evidence="11" id="KW-0808">Transferase</keyword>
<evidence type="ECO:0000256" key="5">
    <source>
        <dbReference type="ARBA" id="ARBA00024813"/>
    </source>
</evidence>
<dbReference type="GO" id="GO:0005525">
    <property type="term" value="F:GTP binding"/>
    <property type="evidence" value="ECO:0007669"/>
    <property type="project" value="UniProtKB-KW"/>
</dbReference>
<dbReference type="Pfam" id="PF25087">
    <property type="entry name" value="GMPPB_C"/>
    <property type="match status" value="1"/>
</dbReference>
<evidence type="ECO:0000256" key="1">
    <source>
        <dbReference type="ARBA" id="ARBA00004823"/>
    </source>
</evidence>
<dbReference type="Gene3D" id="2.160.10.10">
    <property type="entry name" value="Hexapeptide repeat proteins"/>
    <property type="match status" value="1"/>
</dbReference>